<name>A0AAD8GTA7_9APIA</name>
<dbReference type="GO" id="GO:0004523">
    <property type="term" value="F:RNA-DNA hybrid ribonuclease activity"/>
    <property type="evidence" value="ECO:0007669"/>
    <property type="project" value="InterPro"/>
</dbReference>
<comment type="caution">
    <text evidence="2">The sequence shown here is derived from an EMBL/GenBank/DDBJ whole genome shotgun (WGS) entry which is preliminary data.</text>
</comment>
<gene>
    <name evidence="2" type="ORF">POM88_052135</name>
</gene>
<protein>
    <recommendedName>
        <fullName evidence="1">RNase H type-1 domain-containing protein</fullName>
    </recommendedName>
</protein>
<proteinExistence type="predicted"/>
<dbReference type="Pfam" id="PF13456">
    <property type="entry name" value="RVT_3"/>
    <property type="match status" value="1"/>
</dbReference>
<organism evidence="2 3">
    <name type="scientific">Heracleum sosnowskyi</name>
    <dbReference type="NCBI Taxonomy" id="360622"/>
    <lineage>
        <taxon>Eukaryota</taxon>
        <taxon>Viridiplantae</taxon>
        <taxon>Streptophyta</taxon>
        <taxon>Embryophyta</taxon>
        <taxon>Tracheophyta</taxon>
        <taxon>Spermatophyta</taxon>
        <taxon>Magnoliopsida</taxon>
        <taxon>eudicotyledons</taxon>
        <taxon>Gunneridae</taxon>
        <taxon>Pentapetalae</taxon>
        <taxon>asterids</taxon>
        <taxon>campanulids</taxon>
        <taxon>Apiales</taxon>
        <taxon>Apiaceae</taxon>
        <taxon>Apioideae</taxon>
        <taxon>apioid superclade</taxon>
        <taxon>Tordylieae</taxon>
        <taxon>Tordyliinae</taxon>
        <taxon>Heracleum</taxon>
    </lineage>
</organism>
<evidence type="ECO:0000313" key="3">
    <source>
        <dbReference type="Proteomes" id="UP001237642"/>
    </source>
</evidence>
<dbReference type="AlphaFoldDB" id="A0AAD8GTA7"/>
<dbReference type="InterPro" id="IPR002156">
    <property type="entry name" value="RNaseH_domain"/>
</dbReference>
<reference evidence="2" key="1">
    <citation type="submission" date="2023-02" db="EMBL/GenBank/DDBJ databases">
        <title>Genome of toxic invasive species Heracleum sosnowskyi carries increased number of genes despite the absence of recent whole-genome duplications.</title>
        <authorList>
            <person name="Schelkunov M."/>
            <person name="Shtratnikova V."/>
            <person name="Makarenko M."/>
            <person name="Klepikova A."/>
            <person name="Omelchenko D."/>
            <person name="Novikova G."/>
            <person name="Obukhova E."/>
            <person name="Bogdanov V."/>
            <person name="Penin A."/>
            <person name="Logacheva M."/>
        </authorList>
    </citation>
    <scope>NUCLEOTIDE SEQUENCE</scope>
    <source>
        <strain evidence="2">Hsosn_3</strain>
        <tissue evidence="2">Leaf</tissue>
    </source>
</reference>
<accession>A0AAD8GTA7</accession>
<keyword evidence="3" id="KW-1185">Reference proteome</keyword>
<dbReference type="EMBL" id="JAUIZM010000012">
    <property type="protein sequence ID" value="KAK1353770.1"/>
    <property type="molecule type" value="Genomic_DNA"/>
</dbReference>
<evidence type="ECO:0000313" key="2">
    <source>
        <dbReference type="EMBL" id="KAK1353770.1"/>
    </source>
</evidence>
<evidence type="ECO:0000259" key="1">
    <source>
        <dbReference type="Pfam" id="PF13456"/>
    </source>
</evidence>
<dbReference type="Proteomes" id="UP001237642">
    <property type="component" value="Unassembled WGS sequence"/>
</dbReference>
<dbReference type="GO" id="GO:0003676">
    <property type="term" value="F:nucleic acid binding"/>
    <property type="evidence" value="ECO:0007669"/>
    <property type="project" value="InterPro"/>
</dbReference>
<sequence length="170" mass="19094">MENVNVRWRMPPKGKVKINIHGLFHEEVSAMGSRSGIGVVVRNIRGKILSMMAGSLGIEDRQNNEFQALMEGMKCSYFEGWENYYLESDHADAVCDTNCNELAIYLAEHGATNFDQMVVIEEPFGRIPHSWSLDMGLGSADIRFVAVYESDLRPQVINEEPVPEEVVDGV</sequence>
<feature type="domain" description="RNase H type-1" evidence="1">
    <location>
        <begin position="33"/>
        <end position="94"/>
    </location>
</feature>
<reference evidence="2" key="2">
    <citation type="submission" date="2023-05" db="EMBL/GenBank/DDBJ databases">
        <authorList>
            <person name="Schelkunov M.I."/>
        </authorList>
    </citation>
    <scope>NUCLEOTIDE SEQUENCE</scope>
    <source>
        <strain evidence="2">Hsosn_3</strain>
        <tissue evidence="2">Leaf</tissue>
    </source>
</reference>